<dbReference type="PANTHER" id="PTHR40074:SF2">
    <property type="entry name" value="O-ACETYLTRANSFERASE WECH"/>
    <property type="match status" value="1"/>
</dbReference>
<reference evidence="8 9" key="1">
    <citation type="submission" date="2016-08" db="EMBL/GenBank/DDBJ databases">
        <title>A Parts List for Fungal Cellulosomes Revealed by Comparative Genomics.</title>
        <authorList>
            <consortium name="DOE Joint Genome Institute"/>
            <person name="Haitjema C.H."/>
            <person name="Gilmore S.P."/>
            <person name="Henske J.K."/>
            <person name="Solomon K.V."/>
            <person name="De Groot R."/>
            <person name="Kuo A."/>
            <person name="Mondo S.J."/>
            <person name="Salamov A.A."/>
            <person name="Labutti K."/>
            <person name="Zhao Z."/>
            <person name="Chiniquy J."/>
            <person name="Barry K."/>
            <person name="Brewer H.M."/>
            <person name="Purvine S.O."/>
            <person name="Wright A.T."/>
            <person name="Boxma B."/>
            <person name="Van Alen T."/>
            <person name="Hackstein J.H."/>
            <person name="Baker S.E."/>
            <person name="Grigoriev I.V."/>
            <person name="O'Malley M.A."/>
        </authorList>
    </citation>
    <scope>NUCLEOTIDE SEQUENCE [LARGE SCALE GENOMIC DNA]</scope>
    <source>
        <strain evidence="8 9">G1</strain>
    </source>
</reference>
<dbReference type="GO" id="GO:0016413">
    <property type="term" value="F:O-acetyltransferase activity"/>
    <property type="evidence" value="ECO:0007669"/>
    <property type="project" value="TreeGrafter"/>
</dbReference>
<evidence type="ECO:0000256" key="4">
    <source>
        <dbReference type="ARBA" id="ARBA00022989"/>
    </source>
</evidence>
<feature type="transmembrane region" description="Helical" evidence="6">
    <location>
        <begin position="241"/>
        <end position="258"/>
    </location>
</feature>
<keyword evidence="3 6" id="KW-0812">Transmembrane</keyword>
<comment type="caution">
    <text evidence="8">The sequence shown here is derived from an EMBL/GenBank/DDBJ whole genome shotgun (WGS) entry which is preliminary data.</text>
</comment>
<dbReference type="Pfam" id="PF01757">
    <property type="entry name" value="Acyl_transf_3"/>
    <property type="match status" value="1"/>
</dbReference>
<evidence type="ECO:0000256" key="6">
    <source>
        <dbReference type="SAM" id="Phobius"/>
    </source>
</evidence>
<evidence type="ECO:0000313" key="8">
    <source>
        <dbReference type="EMBL" id="ORY74880.1"/>
    </source>
</evidence>
<evidence type="ECO:0000259" key="7">
    <source>
        <dbReference type="Pfam" id="PF01757"/>
    </source>
</evidence>
<dbReference type="PANTHER" id="PTHR40074">
    <property type="entry name" value="O-ACETYLTRANSFERASE WECH"/>
    <property type="match status" value="1"/>
</dbReference>
<dbReference type="GO" id="GO:0009246">
    <property type="term" value="P:enterobacterial common antigen biosynthetic process"/>
    <property type="evidence" value="ECO:0007669"/>
    <property type="project" value="TreeGrafter"/>
</dbReference>
<feature type="transmembrane region" description="Helical" evidence="6">
    <location>
        <begin position="49"/>
        <end position="76"/>
    </location>
</feature>
<organism evidence="8 9">
    <name type="scientific">Neocallimastix californiae</name>
    <dbReference type="NCBI Taxonomy" id="1754190"/>
    <lineage>
        <taxon>Eukaryota</taxon>
        <taxon>Fungi</taxon>
        <taxon>Fungi incertae sedis</taxon>
        <taxon>Chytridiomycota</taxon>
        <taxon>Chytridiomycota incertae sedis</taxon>
        <taxon>Neocallimastigomycetes</taxon>
        <taxon>Neocallimastigales</taxon>
        <taxon>Neocallimastigaceae</taxon>
        <taxon>Neocallimastix</taxon>
    </lineage>
</organism>
<keyword evidence="9" id="KW-1185">Reference proteome</keyword>
<evidence type="ECO:0000256" key="3">
    <source>
        <dbReference type="ARBA" id="ARBA00022692"/>
    </source>
</evidence>
<feature type="domain" description="Acyltransferase 3" evidence="7">
    <location>
        <begin position="17"/>
        <end position="325"/>
    </location>
</feature>
<keyword evidence="4 6" id="KW-1133">Transmembrane helix</keyword>
<feature type="transmembrane region" description="Helical" evidence="6">
    <location>
        <begin position="156"/>
        <end position="173"/>
    </location>
</feature>
<proteinExistence type="predicted"/>
<feature type="transmembrane region" description="Helical" evidence="6">
    <location>
        <begin position="88"/>
        <end position="109"/>
    </location>
</feature>
<sequence length="368" mass="43327">MFCCMVSKIMASKERNSSFELLRIISMILIVMHHYNYHGGFDFNGPLTFRMYFIQCLFCGGKLGVNLFVLISGYFLCKSKFKWKRLLILELEVLFYSVILGLISFVINPSQRDVENLVYAFLPLQKKKYWFYTDYMGLVLVSPLLNKGIELMEKKFFREVIIAIGIILMFVPVIENTGFKWFIFLYLVASYIRYYPEDFGRSKRFYLLLGISFYSIVILYVFTCDLISLIDINVRKNYDSLSSEDCILIVVTSFALFIGFSKWNIGNKKIINIFGTSTFGVYLIHDNKDFRTFLWKDIFKNSAYQNSNIIIFHAILTVFLIYICCTIIDLMRKRIIEKPLLSLIDKIQEKMEKKYSKNEENLDIKNMV</sequence>
<dbReference type="InterPro" id="IPR002656">
    <property type="entry name" value="Acyl_transf_3_dom"/>
</dbReference>
<keyword evidence="5 6" id="KW-0472">Membrane</keyword>
<dbReference type="Proteomes" id="UP000193920">
    <property type="component" value="Unassembled WGS sequence"/>
</dbReference>
<feature type="transmembrane region" description="Helical" evidence="6">
    <location>
        <begin position="207"/>
        <end position="229"/>
    </location>
</feature>
<protein>
    <recommendedName>
        <fullName evidence="7">Acyltransferase 3 domain-containing protein</fullName>
    </recommendedName>
</protein>
<evidence type="ECO:0000256" key="1">
    <source>
        <dbReference type="ARBA" id="ARBA00004651"/>
    </source>
</evidence>
<dbReference type="AlphaFoldDB" id="A0A1Y2ETI9"/>
<dbReference type="GO" id="GO:0005886">
    <property type="term" value="C:plasma membrane"/>
    <property type="evidence" value="ECO:0007669"/>
    <property type="project" value="UniProtKB-SubCell"/>
</dbReference>
<feature type="transmembrane region" description="Helical" evidence="6">
    <location>
        <begin position="309"/>
        <end position="331"/>
    </location>
</feature>
<gene>
    <name evidence="8" type="ORF">LY90DRAFT_666013</name>
</gene>
<dbReference type="EMBL" id="MCOG01000027">
    <property type="protein sequence ID" value="ORY74880.1"/>
    <property type="molecule type" value="Genomic_DNA"/>
</dbReference>
<evidence type="ECO:0000313" key="9">
    <source>
        <dbReference type="Proteomes" id="UP000193920"/>
    </source>
</evidence>
<keyword evidence="2" id="KW-1003">Cell membrane</keyword>
<accession>A0A1Y2ETI9</accession>
<feature type="transmembrane region" description="Helical" evidence="6">
    <location>
        <begin position="21"/>
        <end position="37"/>
    </location>
</feature>
<dbReference type="OrthoDB" id="2157318at2759"/>
<evidence type="ECO:0000256" key="2">
    <source>
        <dbReference type="ARBA" id="ARBA00022475"/>
    </source>
</evidence>
<comment type="subcellular location">
    <subcellularLocation>
        <location evidence="1">Cell membrane</location>
        <topology evidence="1">Multi-pass membrane protein</topology>
    </subcellularLocation>
</comment>
<evidence type="ECO:0000256" key="5">
    <source>
        <dbReference type="ARBA" id="ARBA00023136"/>
    </source>
</evidence>
<name>A0A1Y2ETI9_9FUNG</name>